<dbReference type="GO" id="GO:0008239">
    <property type="term" value="F:dipeptidyl-peptidase activity"/>
    <property type="evidence" value="ECO:0007669"/>
    <property type="project" value="InterPro"/>
</dbReference>
<dbReference type="Pfam" id="PF08530">
    <property type="entry name" value="PepX_C"/>
    <property type="match status" value="1"/>
</dbReference>
<dbReference type="Proteomes" id="UP000501179">
    <property type="component" value="Chromosome"/>
</dbReference>
<sequence>MVAALPPARSPLGRGLLTGLPALVPLLVLLVVLAPSVTAGAAPARVTASYGSTTVPGVRVPMSDGTTLVGDVMYPADRLTGERAAGTFPVLLSQNPYACDTPAGNLHGLGQGALGDPAYFVERGYVYASVCVRGTGRSGGAFDLFGPRERRDGVELVAWAAGLDGSDGTVGLTGCSYLGINQLLTASLLPRGSAVKAMLPACAGAETYREAMNSGGMPTQTRNYFTHLGSQMGPRAGAYGTALAAAVQRGGDRAYAGAWARSRTPGDLAAAIVRADIPALLWSGNLDLYAQGSQEMYTYLQNAYFHRPVHASPAPGQRTTPRYQAVVGPWGHGEGVDRAVALAWFDTWLKGRRTAIGATTTPLHLYQQGSRTWLHTTAFQRVRSYTPYYLGPGGTLGPTPPRSPGADRITYTEPSRAEGRLTYTTEPFRRGAVLAGPLSARVSASSSGTNLTLIARLDDIAPGGAATSITSGSLVASLRALDPNRSWRDAKGVVVRPYGTFGADRYLRPGRVYDLTIGLSPRAVRIAPGHALRLTLTTRTPEADCSAPLGVDPCFPTDPQRRTLPGTYTVHRSPTALSAVNLPLAGDRP</sequence>
<accession>A0A6G9H739</accession>
<dbReference type="AlphaFoldDB" id="A0A6G9H739"/>
<evidence type="ECO:0000256" key="1">
    <source>
        <dbReference type="ARBA" id="ARBA00022801"/>
    </source>
</evidence>
<dbReference type="InterPro" id="IPR008979">
    <property type="entry name" value="Galactose-bd-like_sf"/>
</dbReference>
<gene>
    <name evidence="3" type="ORF">HA039_31665</name>
</gene>
<feature type="domain" description="Xaa-Pro dipeptidyl-peptidase C-terminal" evidence="2">
    <location>
        <begin position="342"/>
        <end position="581"/>
    </location>
</feature>
<evidence type="ECO:0000259" key="2">
    <source>
        <dbReference type="SMART" id="SM00939"/>
    </source>
</evidence>
<dbReference type="RefSeq" id="WP_167035183.1">
    <property type="nucleotide sequence ID" value="NZ_CP050177.1"/>
</dbReference>
<organism evidence="3 4">
    <name type="scientific">Streptomyces liangshanensis</name>
    <dbReference type="NCBI Taxonomy" id="2717324"/>
    <lineage>
        <taxon>Bacteria</taxon>
        <taxon>Bacillati</taxon>
        <taxon>Actinomycetota</taxon>
        <taxon>Actinomycetes</taxon>
        <taxon>Kitasatosporales</taxon>
        <taxon>Streptomycetaceae</taxon>
        <taxon>Streptomyces</taxon>
    </lineage>
</organism>
<evidence type="ECO:0000313" key="3">
    <source>
        <dbReference type="EMBL" id="QIQ06264.1"/>
    </source>
</evidence>
<dbReference type="InterPro" id="IPR013736">
    <property type="entry name" value="Xaa-Pro_dipept_C"/>
</dbReference>
<dbReference type="Gene3D" id="3.40.50.1820">
    <property type="entry name" value="alpha/beta hydrolase"/>
    <property type="match status" value="2"/>
</dbReference>
<dbReference type="NCBIfam" id="TIGR00976">
    <property type="entry name" value="CocE_NonD"/>
    <property type="match status" value="1"/>
</dbReference>
<dbReference type="SUPFAM" id="SSF53474">
    <property type="entry name" value="alpha/beta-Hydrolases"/>
    <property type="match status" value="1"/>
</dbReference>
<proteinExistence type="predicted"/>
<dbReference type="InterPro" id="IPR000383">
    <property type="entry name" value="Xaa-Pro-like_dom"/>
</dbReference>
<keyword evidence="1 3" id="KW-0378">Hydrolase</keyword>
<dbReference type="EMBL" id="CP050177">
    <property type="protein sequence ID" value="QIQ06264.1"/>
    <property type="molecule type" value="Genomic_DNA"/>
</dbReference>
<dbReference type="KEGG" id="slia:HA039_31665"/>
<evidence type="ECO:0000313" key="4">
    <source>
        <dbReference type="Proteomes" id="UP000501179"/>
    </source>
</evidence>
<keyword evidence="4" id="KW-1185">Reference proteome</keyword>
<reference evidence="3 4" key="1">
    <citation type="submission" date="2020-03" db="EMBL/GenBank/DDBJ databases">
        <title>A novel species.</title>
        <authorList>
            <person name="Gao J."/>
        </authorList>
    </citation>
    <scope>NUCLEOTIDE SEQUENCE [LARGE SCALE GENOMIC DNA]</scope>
    <source>
        <strain evidence="3 4">QMT-12</strain>
    </source>
</reference>
<dbReference type="Pfam" id="PF02129">
    <property type="entry name" value="Peptidase_S15"/>
    <property type="match status" value="1"/>
</dbReference>
<dbReference type="SUPFAM" id="SSF49785">
    <property type="entry name" value="Galactose-binding domain-like"/>
    <property type="match status" value="1"/>
</dbReference>
<dbReference type="InterPro" id="IPR029058">
    <property type="entry name" value="AB_hydrolase_fold"/>
</dbReference>
<dbReference type="InterPro" id="IPR005674">
    <property type="entry name" value="CocE/Ser_esterase"/>
</dbReference>
<name>A0A6G9H739_9ACTN</name>
<dbReference type="SMART" id="SM00939">
    <property type="entry name" value="PepX_C"/>
    <property type="match status" value="1"/>
</dbReference>
<dbReference type="Gene3D" id="2.60.120.260">
    <property type="entry name" value="Galactose-binding domain-like"/>
    <property type="match status" value="1"/>
</dbReference>
<protein>
    <submittedName>
        <fullName evidence="3">CocE/NonD family hydrolase</fullName>
    </submittedName>
</protein>